<name>A0AAV5FGE4_ELECO</name>
<comment type="caution">
    <text evidence="2">The sequence shown here is derived from an EMBL/GenBank/DDBJ whole genome shotgun (WGS) entry which is preliminary data.</text>
</comment>
<proteinExistence type="predicted"/>
<protein>
    <submittedName>
        <fullName evidence="2">Uncharacterized protein</fullName>
    </submittedName>
</protein>
<evidence type="ECO:0000313" key="2">
    <source>
        <dbReference type="EMBL" id="GJN34799.1"/>
    </source>
</evidence>
<gene>
    <name evidence="2" type="primary">gb23495</name>
    <name evidence="2" type="ORF">PR202_gb23495</name>
</gene>
<accession>A0AAV5FGE4</accession>
<evidence type="ECO:0000313" key="3">
    <source>
        <dbReference type="Proteomes" id="UP001054889"/>
    </source>
</evidence>
<dbReference type="AlphaFoldDB" id="A0AAV5FGE4"/>
<keyword evidence="3" id="KW-1185">Reference proteome</keyword>
<evidence type="ECO:0000256" key="1">
    <source>
        <dbReference type="SAM" id="MobiDB-lite"/>
    </source>
</evidence>
<dbReference type="Proteomes" id="UP001054889">
    <property type="component" value="Unassembled WGS sequence"/>
</dbReference>
<reference evidence="2" key="2">
    <citation type="submission" date="2021-12" db="EMBL/GenBank/DDBJ databases">
        <title>Resequencing data analysis of finger millet.</title>
        <authorList>
            <person name="Hatakeyama M."/>
            <person name="Aluri S."/>
            <person name="Balachadran M.T."/>
            <person name="Sivarajan S.R."/>
            <person name="Poveda L."/>
            <person name="Shimizu-Inatsugi R."/>
            <person name="Schlapbach R."/>
            <person name="Sreeman S.M."/>
            <person name="Shimizu K.K."/>
        </authorList>
    </citation>
    <scope>NUCLEOTIDE SEQUENCE</scope>
</reference>
<feature type="region of interest" description="Disordered" evidence="1">
    <location>
        <begin position="16"/>
        <end position="35"/>
    </location>
</feature>
<sequence length="73" mass="8124">MSTSLGFTGLCFMAKNDHDIDSGSDSDTSEVPPTLDELSSELDHLRDVLLMQDDKLHSAIHESRELKYKLESA</sequence>
<dbReference type="EMBL" id="BQKI01000086">
    <property type="protein sequence ID" value="GJN34799.1"/>
    <property type="molecule type" value="Genomic_DNA"/>
</dbReference>
<organism evidence="2 3">
    <name type="scientific">Eleusine coracana subsp. coracana</name>
    <dbReference type="NCBI Taxonomy" id="191504"/>
    <lineage>
        <taxon>Eukaryota</taxon>
        <taxon>Viridiplantae</taxon>
        <taxon>Streptophyta</taxon>
        <taxon>Embryophyta</taxon>
        <taxon>Tracheophyta</taxon>
        <taxon>Spermatophyta</taxon>
        <taxon>Magnoliopsida</taxon>
        <taxon>Liliopsida</taxon>
        <taxon>Poales</taxon>
        <taxon>Poaceae</taxon>
        <taxon>PACMAD clade</taxon>
        <taxon>Chloridoideae</taxon>
        <taxon>Cynodonteae</taxon>
        <taxon>Eleusininae</taxon>
        <taxon>Eleusine</taxon>
    </lineage>
</organism>
<reference evidence="2" key="1">
    <citation type="journal article" date="2018" name="DNA Res.">
        <title>Multiple hybrid de novo genome assembly of finger millet, an orphan allotetraploid crop.</title>
        <authorList>
            <person name="Hatakeyama M."/>
            <person name="Aluri S."/>
            <person name="Balachadran M.T."/>
            <person name="Sivarajan S.R."/>
            <person name="Patrignani A."/>
            <person name="Gruter S."/>
            <person name="Poveda L."/>
            <person name="Shimizu-Inatsugi R."/>
            <person name="Baeten J."/>
            <person name="Francoijs K.J."/>
            <person name="Nataraja K.N."/>
            <person name="Reddy Y.A.N."/>
            <person name="Phadnis S."/>
            <person name="Ravikumar R.L."/>
            <person name="Schlapbach R."/>
            <person name="Sreeman S.M."/>
            <person name="Shimizu K.K."/>
        </authorList>
    </citation>
    <scope>NUCLEOTIDE SEQUENCE</scope>
</reference>